<keyword evidence="3" id="KW-1185">Reference proteome</keyword>
<proteinExistence type="predicted"/>
<reference evidence="2 3" key="1">
    <citation type="submission" date="2019-05" db="EMBL/GenBank/DDBJ databases">
        <title>Another draft genome of Portunus trituberculatus and its Hox gene families provides insights of decapod evolution.</title>
        <authorList>
            <person name="Jeong J.-H."/>
            <person name="Song I."/>
            <person name="Kim S."/>
            <person name="Choi T."/>
            <person name="Kim D."/>
            <person name="Ryu S."/>
            <person name="Kim W."/>
        </authorList>
    </citation>
    <scope>NUCLEOTIDE SEQUENCE [LARGE SCALE GENOMIC DNA]</scope>
    <source>
        <tissue evidence="2">Muscle</tissue>
    </source>
</reference>
<comment type="caution">
    <text evidence="2">The sequence shown here is derived from an EMBL/GenBank/DDBJ whole genome shotgun (WGS) entry which is preliminary data.</text>
</comment>
<dbReference type="Proteomes" id="UP000324222">
    <property type="component" value="Unassembled WGS sequence"/>
</dbReference>
<accession>A0A5B7F4J8</accession>
<name>A0A5B7F4J8_PORTR</name>
<dbReference type="EMBL" id="VSRR010004723">
    <property type="protein sequence ID" value="MPC40535.1"/>
    <property type="molecule type" value="Genomic_DNA"/>
</dbReference>
<dbReference type="AlphaFoldDB" id="A0A5B7F4J8"/>
<feature type="compositionally biased region" description="Low complexity" evidence="1">
    <location>
        <begin position="24"/>
        <end position="33"/>
    </location>
</feature>
<sequence>MTVSSLPSRFTASSLATPCNQGVRAKGCAAGPAGRRGGVSGGGRLALGTLVSLHQDYTRGNTGRPGTNHLYCPDTKIPRVRAAGCRSLDWRIIRTEKKLYCRNIKDLQITSACY</sequence>
<organism evidence="2 3">
    <name type="scientific">Portunus trituberculatus</name>
    <name type="common">Swimming crab</name>
    <name type="synonym">Neptunus trituberculatus</name>
    <dbReference type="NCBI Taxonomy" id="210409"/>
    <lineage>
        <taxon>Eukaryota</taxon>
        <taxon>Metazoa</taxon>
        <taxon>Ecdysozoa</taxon>
        <taxon>Arthropoda</taxon>
        <taxon>Crustacea</taxon>
        <taxon>Multicrustacea</taxon>
        <taxon>Malacostraca</taxon>
        <taxon>Eumalacostraca</taxon>
        <taxon>Eucarida</taxon>
        <taxon>Decapoda</taxon>
        <taxon>Pleocyemata</taxon>
        <taxon>Brachyura</taxon>
        <taxon>Eubrachyura</taxon>
        <taxon>Portunoidea</taxon>
        <taxon>Portunidae</taxon>
        <taxon>Portuninae</taxon>
        <taxon>Portunus</taxon>
    </lineage>
</organism>
<gene>
    <name evidence="2" type="ORF">E2C01_034095</name>
</gene>
<evidence type="ECO:0000256" key="1">
    <source>
        <dbReference type="SAM" id="MobiDB-lite"/>
    </source>
</evidence>
<protein>
    <submittedName>
        <fullName evidence="2">Uncharacterized protein</fullName>
    </submittedName>
</protein>
<feature type="region of interest" description="Disordered" evidence="1">
    <location>
        <begin position="22"/>
        <end position="41"/>
    </location>
</feature>
<evidence type="ECO:0000313" key="3">
    <source>
        <dbReference type="Proteomes" id="UP000324222"/>
    </source>
</evidence>
<evidence type="ECO:0000313" key="2">
    <source>
        <dbReference type="EMBL" id="MPC40535.1"/>
    </source>
</evidence>